<protein>
    <submittedName>
        <fullName evidence="2">Uncharacterized protein</fullName>
    </submittedName>
</protein>
<dbReference type="AlphaFoldDB" id="A0A1T3NVG1"/>
<evidence type="ECO:0000313" key="2">
    <source>
        <dbReference type="EMBL" id="OPC80847.1"/>
    </source>
</evidence>
<feature type="compositionally biased region" description="Basic and acidic residues" evidence="1">
    <location>
        <begin position="114"/>
        <end position="123"/>
    </location>
</feature>
<dbReference type="EMBL" id="MWQN01000001">
    <property type="protein sequence ID" value="OPC80847.1"/>
    <property type="molecule type" value="Genomic_DNA"/>
</dbReference>
<accession>A0A1T3NVG1</accession>
<gene>
    <name evidence="2" type="ORF">B4N89_07685</name>
</gene>
<feature type="region of interest" description="Disordered" evidence="1">
    <location>
        <begin position="79"/>
        <end position="123"/>
    </location>
</feature>
<dbReference type="STRING" id="159449.B4N89_07685"/>
<name>A0A1T3NVG1_9ACTN</name>
<feature type="region of interest" description="Disordered" evidence="1">
    <location>
        <begin position="1"/>
        <end position="22"/>
    </location>
</feature>
<evidence type="ECO:0000313" key="3">
    <source>
        <dbReference type="Proteomes" id="UP000190037"/>
    </source>
</evidence>
<feature type="compositionally biased region" description="Low complexity" evidence="1">
    <location>
        <begin position="99"/>
        <end position="113"/>
    </location>
</feature>
<evidence type="ECO:0000256" key="1">
    <source>
        <dbReference type="SAM" id="MobiDB-lite"/>
    </source>
</evidence>
<dbReference type="Proteomes" id="UP000190037">
    <property type="component" value="Unassembled WGS sequence"/>
</dbReference>
<sequence length="123" mass="12492">MSATPIAAVPARTAASTASRPSCRVTSIGASGCSAANAATRRATWPIARVDVVATVRVGSDTVPTGRPMSSIAVTVSSTVRASRTTLEPSAVRPTVRPSRTNSSAPSSCSSAFRARDSADWAT</sequence>
<organism evidence="2 3">
    <name type="scientific">Embleya scabrispora</name>
    <dbReference type="NCBI Taxonomy" id="159449"/>
    <lineage>
        <taxon>Bacteria</taxon>
        <taxon>Bacillati</taxon>
        <taxon>Actinomycetota</taxon>
        <taxon>Actinomycetes</taxon>
        <taxon>Kitasatosporales</taxon>
        <taxon>Streptomycetaceae</taxon>
        <taxon>Embleya</taxon>
    </lineage>
</organism>
<comment type="caution">
    <text evidence="2">The sequence shown here is derived from an EMBL/GenBank/DDBJ whole genome shotgun (WGS) entry which is preliminary data.</text>
</comment>
<proteinExistence type="predicted"/>
<reference evidence="2 3" key="1">
    <citation type="submission" date="2017-03" db="EMBL/GenBank/DDBJ databases">
        <title>Draft genome sequence of Streptomyces scabrisporus NF3, endophyte isolated from Amphipterygium adstringens.</title>
        <authorList>
            <person name="Vazquez M."/>
            <person name="Ceapa C.D."/>
            <person name="Rodriguez Luna D."/>
            <person name="Sanchez Esquivel S."/>
        </authorList>
    </citation>
    <scope>NUCLEOTIDE SEQUENCE [LARGE SCALE GENOMIC DNA]</scope>
    <source>
        <strain evidence="2 3">NF3</strain>
    </source>
</reference>
<keyword evidence="3" id="KW-1185">Reference proteome</keyword>